<keyword evidence="3" id="KW-1185">Reference proteome</keyword>
<protein>
    <submittedName>
        <fullName evidence="2">Uncharacterized protein</fullName>
    </submittedName>
</protein>
<name>A0A1B7NGC7_9AGAM</name>
<feature type="region of interest" description="Disordered" evidence="1">
    <location>
        <begin position="76"/>
        <end position="98"/>
    </location>
</feature>
<sequence length="126" mass="13608">MPRRRQPPSALRLMQGPLPPRTAPRHTLPSLPCPAFHPEASLPRGPAPSPRTRRADPARLAFPDLPPLDVEIATICRSASSTPTTSSLSPTSEKRIRGPWEHSGCISVQVDVDSLIAFPKPIAVSL</sequence>
<evidence type="ECO:0000313" key="2">
    <source>
        <dbReference type="EMBL" id="OAX43824.1"/>
    </source>
</evidence>
<dbReference type="Proteomes" id="UP000092154">
    <property type="component" value="Unassembled WGS sequence"/>
</dbReference>
<reference evidence="2 3" key="1">
    <citation type="submission" date="2016-06" db="EMBL/GenBank/DDBJ databases">
        <title>Comparative genomics of the ectomycorrhizal sister species Rhizopogon vinicolor and Rhizopogon vesiculosus (Basidiomycota: Boletales) reveals a divergence of the mating type B locus.</title>
        <authorList>
            <consortium name="DOE Joint Genome Institute"/>
            <person name="Mujic A.B."/>
            <person name="Kuo A."/>
            <person name="Tritt A."/>
            <person name="Lipzen A."/>
            <person name="Chen C."/>
            <person name="Johnson J."/>
            <person name="Sharma A."/>
            <person name="Barry K."/>
            <person name="Grigoriev I.V."/>
            <person name="Spatafora J.W."/>
        </authorList>
    </citation>
    <scope>NUCLEOTIDE SEQUENCE [LARGE SCALE GENOMIC DNA]</scope>
    <source>
        <strain evidence="2 3">AM-OR11-026</strain>
    </source>
</reference>
<feature type="compositionally biased region" description="Low complexity" evidence="1">
    <location>
        <begin position="78"/>
        <end position="91"/>
    </location>
</feature>
<dbReference type="OrthoDB" id="3165590at2759"/>
<organism evidence="2 3">
    <name type="scientific">Rhizopogon vinicolor AM-OR11-026</name>
    <dbReference type="NCBI Taxonomy" id="1314800"/>
    <lineage>
        <taxon>Eukaryota</taxon>
        <taxon>Fungi</taxon>
        <taxon>Dikarya</taxon>
        <taxon>Basidiomycota</taxon>
        <taxon>Agaricomycotina</taxon>
        <taxon>Agaricomycetes</taxon>
        <taxon>Agaricomycetidae</taxon>
        <taxon>Boletales</taxon>
        <taxon>Suillineae</taxon>
        <taxon>Rhizopogonaceae</taxon>
        <taxon>Rhizopogon</taxon>
    </lineage>
</organism>
<dbReference type="AlphaFoldDB" id="A0A1B7NGC7"/>
<dbReference type="InParanoid" id="A0A1B7NGC7"/>
<feature type="region of interest" description="Disordered" evidence="1">
    <location>
        <begin position="1"/>
        <end position="63"/>
    </location>
</feature>
<dbReference type="EMBL" id="KV448132">
    <property type="protein sequence ID" value="OAX43824.1"/>
    <property type="molecule type" value="Genomic_DNA"/>
</dbReference>
<accession>A0A1B7NGC7</accession>
<evidence type="ECO:0000313" key="3">
    <source>
        <dbReference type="Proteomes" id="UP000092154"/>
    </source>
</evidence>
<gene>
    <name evidence="2" type="ORF">K503DRAFT_765554</name>
</gene>
<evidence type="ECO:0000256" key="1">
    <source>
        <dbReference type="SAM" id="MobiDB-lite"/>
    </source>
</evidence>
<proteinExistence type="predicted"/>